<dbReference type="SUPFAM" id="SSF54427">
    <property type="entry name" value="NTF2-like"/>
    <property type="match status" value="1"/>
</dbReference>
<dbReference type="AlphaFoldDB" id="A0A2W7PVM2"/>
<dbReference type="Gene3D" id="3.10.450.50">
    <property type="match status" value="1"/>
</dbReference>
<proteinExistence type="predicted"/>
<dbReference type="EMBL" id="QKZN01000003">
    <property type="protein sequence ID" value="PZX30645.1"/>
    <property type="molecule type" value="Genomic_DNA"/>
</dbReference>
<protein>
    <submittedName>
        <fullName evidence="2">Uncharacterized protein DUF4440</fullName>
    </submittedName>
</protein>
<reference evidence="2" key="1">
    <citation type="submission" date="2018-06" db="EMBL/GenBank/DDBJ databases">
        <title>Genomic Encyclopedia of Type Strains, Phase IV (KMG-V): Genome sequencing to study the core and pangenomes of soil and plant-associated prokaryotes.</title>
        <authorList>
            <person name="Whitman W."/>
        </authorList>
    </citation>
    <scope>NUCLEOTIDE SEQUENCE [LARGE SCALE GENOMIC DNA]</scope>
    <source>
        <strain evidence="2">MLR2-44</strain>
    </source>
</reference>
<evidence type="ECO:0000259" key="1">
    <source>
        <dbReference type="Pfam" id="PF14534"/>
    </source>
</evidence>
<sequence length="145" mass="15820">MGKTDTTTGGYMEDLAALRQADAARYRAMLAGDIAGLEDLLADELSYTHSSALREDKQAYLASLRSGRVRYLRASVQEVGQEIYNDIAVMQGKALLVAVVDGVERTLDNRFLSVWKRREGAWQMLAWASTPIPAPAAAAPGQAFQ</sequence>
<name>A0A2W7PVM2_9BURK</name>
<accession>A0A2W7PVM2</accession>
<dbReference type="Proteomes" id="UP000249638">
    <property type="component" value="Unassembled WGS sequence"/>
</dbReference>
<dbReference type="InterPro" id="IPR032710">
    <property type="entry name" value="NTF2-like_dom_sf"/>
</dbReference>
<keyword evidence="3" id="KW-1185">Reference proteome</keyword>
<organism evidence="2 3">
    <name type="scientific">Cupriavidus phytorum</name>
    <dbReference type="NCBI Taxonomy" id="3024399"/>
    <lineage>
        <taxon>Bacteria</taxon>
        <taxon>Pseudomonadati</taxon>
        <taxon>Pseudomonadota</taxon>
        <taxon>Betaproteobacteria</taxon>
        <taxon>Burkholderiales</taxon>
        <taxon>Burkholderiaceae</taxon>
        <taxon>Cupriavidus</taxon>
    </lineage>
</organism>
<dbReference type="Pfam" id="PF14534">
    <property type="entry name" value="DUF4440"/>
    <property type="match status" value="1"/>
</dbReference>
<evidence type="ECO:0000313" key="3">
    <source>
        <dbReference type="Proteomes" id="UP000249638"/>
    </source>
</evidence>
<gene>
    <name evidence="2" type="ORF">C7416_103373</name>
</gene>
<evidence type="ECO:0000313" key="2">
    <source>
        <dbReference type="EMBL" id="PZX30645.1"/>
    </source>
</evidence>
<feature type="domain" description="DUF4440" evidence="1">
    <location>
        <begin position="18"/>
        <end position="124"/>
    </location>
</feature>
<dbReference type="InterPro" id="IPR027843">
    <property type="entry name" value="DUF4440"/>
</dbReference>
<comment type="caution">
    <text evidence="2">The sequence shown here is derived from an EMBL/GenBank/DDBJ whole genome shotgun (WGS) entry which is preliminary data.</text>
</comment>